<feature type="region of interest" description="Disordered" evidence="2">
    <location>
        <begin position="250"/>
        <end position="272"/>
    </location>
</feature>
<dbReference type="EMBL" id="SMKE01000233">
    <property type="protein sequence ID" value="TDB97350.1"/>
    <property type="molecule type" value="Genomic_DNA"/>
</dbReference>
<evidence type="ECO:0000313" key="5">
    <source>
        <dbReference type="Proteomes" id="UP000295626"/>
    </source>
</evidence>
<gene>
    <name evidence="4" type="ORF">E1091_08515</name>
</gene>
<dbReference type="InterPro" id="IPR025948">
    <property type="entry name" value="HTH-like_dom"/>
</dbReference>
<dbReference type="InterPro" id="IPR001584">
    <property type="entry name" value="Integrase_cat-core"/>
</dbReference>
<comment type="function">
    <text evidence="1">Involved in the transposition of the insertion sequence.</text>
</comment>
<feature type="compositionally biased region" description="Basic and acidic residues" evidence="2">
    <location>
        <begin position="20"/>
        <end position="36"/>
    </location>
</feature>
<evidence type="ECO:0000259" key="3">
    <source>
        <dbReference type="PROSITE" id="PS50994"/>
    </source>
</evidence>
<dbReference type="PANTHER" id="PTHR46889:SF4">
    <property type="entry name" value="TRANSPOSASE INSO FOR INSERTION SEQUENCE ELEMENT IS911B-RELATED"/>
    <property type="match status" value="1"/>
</dbReference>
<dbReference type="NCBIfam" id="NF033516">
    <property type="entry name" value="transpos_IS3"/>
    <property type="match status" value="1"/>
</dbReference>
<dbReference type="Gene3D" id="3.30.420.10">
    <property type="entry name" value="Ribonuclease H-like superfamily/Ribonuclease H"/>
    <property type="match status" value="1"/>
</dbReference>
<dbReference type="PANTHER" id="PTHR46889">
    <property type="entry name" value="TRANSPOSASE INSF FOR INSERTION SEQUENCE IS3B-RELATED"/>
    <property type="match status" value="1"/>
</dbReference>
<dbReference type="SUPFAM" id="SSF53098">
    <property type="entry name" value="Ribonuclease H-like"/>
    <property type="match status" value="1"/>
</dbReference>
<accession>A0ABY2DHR6</accession>
<dbReference type="Pfam" id="PF13276">
    <property type="entry name" value="HTH_21"/>
    <property type="match status" value="1"/>
</dbReference>
<dbReference type="InterPro" id="IPR012337">
    <property type="entry name" value="RNaseH-like_sf"/>
</dbReference>
<feature type="region of interest" description="Disordered" evidence="2">
    <location>
        <begin position="13"/>
        <end position="42"/>
    </location>
</feature>
<proteinExistence type="predicted"/>
<dbReference type="Proteomes" id="UP000295626">
    <property type="component" value="Unassembled WGS sequence"/>
</dbReference>
<name>A0ABY2DHR6_9ACTN</name>
<evidence type="ECO:0000256" key="1">
    <source>
        <dbReference type="ARBA" id="ARBA00002286"/>
    </source>
</evidence>
<keyword evidence="5" id="KW-1185">Reference proteome</keyword>
<evidence type="ECO:0000313" key="4">
    <source>
        <dbReference type="EMBL" id="TDB97350.1"/>
    </source>
</evidence>
<feature type="region of interest" description="Disordered" evidence="2">
    <location>
        <begin position="96"/>
        <end position="115"/>
    </location>
</feature>
<dbReference type="PROSITE" id="PS50994">
    <property type="entry name" value="INTEGRASE"/>
    <property type="match status" value="1"/>
</dbReference>
<organism evidence="4 5">
    <name type="scientific">Micromonospora fluostatini</name>
    <dbReference type="NCBI Taxonomy" id="1629071"/>
    <lineage>
        <taxon>Bacteria</taxon>
        <taxon>Bacillati</taxon>
        <taxon>Actinomycetota</taxon>
        <taxon>Actinomycetes</taxon>
        <taxon>Micromonosporales</taxon>
        <taxon>Micromonosporaceae</taxon>
        <taxon>Micromonospora</taxon>
    </lineage>
</organism>
<sequence length="272" mass="30329">MATPGVHDALRARGGVAHHPWRDRNFSRDGSPEPRNRPPSQRALRHAWLTEQIRAVHLASRGTFGSRRVHAELRLGRGLVVGYHAVEMLMRRAGIRGLPGSRRPRPKHQTPTASDLVNRDVTRSSPNQLWVTDITEHPTREGKVYCAVVLDTFSRRVVGWSIDATQTATLVTNALSMAISSRQPSGTVIHSDHGVQFTSWAFTRRVQEAGLAPSMGSIGDCYDNGMIESFWGRMQTELLNRRTWRRSGPFTTGPDDVRDICSPAGPTRVNRC</sequence>
<evidence type="ECO:0000256" key="2">
    <source>
        <dbReference type="SAM" id="MobiDB-lite"/>
    </source>
</evidence>
<dbReference type="InterPro" id="IPR048020">
    <property type="entry name" value="Transpos_IS3"/>
</dbReference>
<dbReference type="Pfam" id="PF00665">
    <property type="entry name" value="rve"/>
    <property type="match status" value="1"/>
</dbReference>
<dbReference type="InterPro" id="IPR036397">
    <property type="entry name" value="RNaseH_sf"/>
</dbReference>
<comment type="caution">
    <text evidence="4">The sequence shown here is derived from an EMBL/GenBank/DDBJ whole genome shotgun (WGS) entry which is preliminary data.</text>
</comment>
<protein>
    <submittedName>
        <fullName evidence="4">IS3 family transposase</fullName>
    </submittedName>
</protein>
<dbReference type="InterPro" id="IPR050900">
    <property type="entry name" value="Transposase_IS3/IS150/IS904"/>
</dbReference>
<reference evidence="4 5" key="1">
    <citation type="submission" date="2019-02" db="EMBL/GenBank/DDBJ databases">
        <title>Draft genome sequences of novel Actinobacteria.</title>
        <authorList>
            <person name="Sahin N."/>
            <person name="Ay H."/>
            <person name="Saygin H."/>
        </authorList>
    </citation>
    <scope>NUCLEOTIDE SEQUENCE [LARGE SCALE GENOMIC DNA]</scope>
    <source>
        <strain evidence="4 5">JCM 30529</strain>
    </source>
</reference>
<feature type="domain" description="Integrase catalytic" evidence="3">
    <location>
        <begin position="122"/>
        <end position="230"/>
    </location>
</feature>